<keyword evidence="4" id="KW-0560">Oxidoreductase</keyword>
<evidence type="ECO:0000259" key="5">
    <source>
        <dbReference type="Pfam" id="PF07992"/>
    </source>
</evidence>
<evidence type="ECO:0000313" key="7">
    <source>
        <dbReference type="EMBL" id="RAY16910.1"/>
    </source>
</evidence>
<evidence type="ECO:0000313" key="8">
    <source>
        <dbReference type="Proteomes" id="UP000251891"/>
    </source>
</evidence>
<dbReference type="Gene3D" id="3.30.390.30">
    <property type="match status" value="1"/>
</dbReference>
<sequence>MVVGAGLGGLRTIERLRADGYPGRITLIGAEEHEPYDRPPLSKQVLSGDWEPGRAVLRDRAGLAGLDVTARLGTGAVALHGTTVELDDGGTVAGDAVVIATGLVARRLPHQPDGVAVLRTLDDALALRRALGTARSMIVIGAGFVGAEVTCAALRRGVRVTVLEALDAPCQRVLGRRVGELATRLFTEAGADLRCGTRIGRLLDGRTVELADGSVLSADLVLAGVGAVPDLRWLDGAGVRVNDRLACNERGRVVGMSGVWAVGDAAAWWNPATGDHHGGEHWTLTGEQAARAACDILGTEPPAAGPPYVWSDQFGLKVQVIGRTDTADELVQLHGTGLDGGPVKGTVVGYLAGGVLAGAVSFGAPARFARYRALVASGAPREKVLATIE</sequence>
<dbReference type="PANTHER" id="PTHR43557">
    <property type="entry name" value="APOPTOSIS-INDUCING FACTOR 1"/>
    <property type="match status" value="1"/>
</dbReference>
<dbReference type="PANTHER" id="PTHR43557:SF2">
    <property type="entry name" value="RIESKE DOMAIN-CONTAINING PROTEIN-RELATED"/>
    <property type="match status" value="1"/>
</dbReference>
<comment type="caution">
    <text evidence="7">The sequence shown here is derived from an EMBL/GenBank/DDBJ whole genome shotgun (WGS) entry which is preliminary data.</text>
</comment>
<evidence type="ECO:0000256" key="1">
    <source>
        <dbReference type="ARBA" id="ARBA00001974"/>
    </source>
</evidence>
<dbReference type="SUPFAM" id="SSF55424">
    <property type="entry name" value="FAD/NAD-linked reductases, dimerisation (C-terminal) domain"/>
    <property type="match status" value="1"/>
</dbReference>
<evidence type="ECO:0000256" key="4">
    <source>
        <dbReference type="ARBA" id="ARBA00023002"/>
    </source>
</evidence>
<name>A0A365HCQ2_9ACTN</name>
<feature type="domain" description="FAD/NAD(P)-binding" evidence="5">
    <location>
        <begin position="1"/>
        <end position="276"/>
    </location>
</feature>
<evidence type="ECO:0000259" key="6">
    <source>
        <dbReference type="Pfam" id="PF14759"/>
    </source>
</evidence>
<dbReference type="Proteomes" id="UP000251891">
    <property type="component" value="Unassembled WGS sequence"/>
</dbReference>
<keyword evidence="3" id="KW-0274">FAD</keyword>
<feature type="domain" description="Reductase C-terminal" evidence="6">
    <location>
        <begin position="308"/>
        <end position="382"/>
    </location>
</feature>
<dbReference type="OrthoDB" id="1145at2"/>
<reference evidence="7 8" key="1">
    <citation type="submission" date="2018-06" db="EMBL/GenBank/DDBJ databases">
        <title>Actinomadura craniellae sp. nov. isolated from marine sponge Craniella sp.</title>
        <authorList>
            <person name="Li L."/>
            <person name="Xu Q.H."/>
            <person name="Lin H.W."/>
            <person name="Lu Y.H."/>
        </authorList>
    </citation>
    <scope>NUCLEOTIDE SEQUENCE [LARGE SCALE GENOMIC DNA]</scope>
    <source>
        <strain evidence="7 8">LHW63021</strain>
    </source>
</reference>
<keyword evidence="2" id="KW-0285">Flavoprotein</keyword>
<dbReference type="InterPro" id="IPR016156">
    <property type="entry name" value="FAD/NAD-linked_Rdtase_dimer_sf"/>
</dbReference>
<comment type="cofactor">
    <cofactor evidence="1">
        <name>FAD</name>
        <dbReference type="ChEBI" id="CHEBI:57692"/>
    </cofactor>
</comment>
<dbReference type="InterPro" id="IPR023753">
    <property type="entry name" value="FAD/NAD-binding_dom"/>
</dbReference>
<evidence type="ECO:0000256" key="3">
    <source>
        <dbReference type="ARBA" id="ARBA00022827"/>
    </source>
</evidence>
<dbReference type="InterPro" id="IPR028202">
    <property type="entry name" value="Reductase_C"/>
</dbReference>
<dbReference type="SUPFAM" id="SSF51905">
    <property type="entry name" value="FAD/NAD(P)-binding domain"/>
    <property type="match status" value="2"/>
</dbReference>
<dbReference type="EMBL" id="QLYX01000001">
    <property type="protein sequence ID" value="RAY16910.1"/>
    <property type="molecule type" value="Genomic_DNA"/>
</dbReference>
<dbReference type="PRINTS" id="PR00411">
    <property type="entry name" value="PNDRDTASEI"/>
</dbReference>
<keyword evidence="8" id="KW-1185">Reference proteome</keyword>
<accession>A0A365HCQ2</accession>
<dbReference type="GO" id="GO:0005737">
    <property type="term" value="C:cytoplasm"/>
    <property type="evidence" value="ECO:0007669"/>
    <property type="project" value="TreeGrafter"/>
</dbReference>
<dbReference type="GO" id="GO:0016651">
    <property type="term" value="F:oxidoreductase activity, acting on NAD(P)H"/>
    <property type="evidence" value="ECO:0007669"/>
    <property type="project" value="TreeGrafter"/>
</dbReference>
<organism evidence="7 8">
    <name type="scientific">Actinomadura craniellae</name>
    <dbReference type="NCBI Taxonomy" id="2231787"/>
    <lineage>
        <taxon>Bacteria</taxon>
        <taxon>Bacillati</taxon>
        <taxon>Actinomycetota</taxon>
        <taxon>Actinomycetes</taxon>
        <taxon>Streptosporangiales</taxon>
        <taxon>Thermomonosporaceae</taxon>
        <taxon>Actinomadura</taxon>
    </lineage>
</organism>
<dbReference type="InterPro" id="IPR036188">
    <property type="entry name" value="FAD/NAD-bd_sf"/>
</dbReference>
<gene>
    <name evidence="7" type="ORF">DPM19_01715</name>
</gene>
<dbReference type="Pfam" id="PF14759">
    <property type="entry name" value="Reductase_C"/>
    <property type="match status" value="1"/>
</dbReference>
<dbReference type="Pfam" id="PF07992">
    <property type="entry name" value="Pyr_redox_2"/>
    <property type="match status" value="1"/>
</dbReference>
<dbReference type="AlphaFoldDB" id="A0A365HCQ2"/>
<dbReference type="Gene3D" id="3.50.50.60">
    <property type="entry name" value="FAD/NAD(P)-binding domain"/>
    <property type="match status" value="2"/>
</dbReference>
<evidence type="ECO:0000256" key="2">
    <source>
        <dbReference type="ARBA" id="ARBA00022630"/>
    </source>
</evidence>
<proteinExistence type="predicted"/>
<protein>
    <submittedName>
        <fullName evidence="7">Ferredoxin reductase</fullName>
    </submittedName>
</protein>
<dbReference type="InterPro" id="IPR050446">
    <property type="entry name" value="FAD-oxidoreductase/Apoptosis"/>
</dbReference>
<dbReference type="PRINTS" id="PR00368">
    <property type="entry name" value="FADPNR"/>
</dbReference>